<dbReference type="PROSITE" id="PS51379">
    <property type="entry name" value="4FE4S_FER_2"/>
    <property type="match status" value="3"/>
</dbReference>
<dbReference type="InterPro" id="IPR009016">
    <property type="entry name" value="Fe_hydrogenase"/>
</dbReference>
<keyword evidence="1" id="KW-0479">Metal-binding</keyword>
<dbReference type="PROSITE" id="PS00198">
    <property type="entry name" value="4FE4S_FER_1"/>
    <property type="match status" value="2"/>
</dbReference>
<evidence type="ECO:0000256" key="3">
    <source>
        <dbReference type="ARBA" id="ARBA00023014"/>
    </source>
</evidence>
<evidence type="ECO:0000259" key="4">
    <source>
        <dbReference type="PROSITE" id="PS51379"/>
    </source>
</evidence>
<dbReference type="SUPFAM" id="SSF54862">
    <property type="entry name" value="4Fe-4S ferredoxins"/>
    <property type="match status" value="1"/>
</dbReference>
<dbReference type="NCBIfam" id="TIGR04105">
    <property type="entry name" value="FeFe_hydrog_B1"/>
    <property type="match status" value="1"/>
</dbReference>
<gene>
    <name evidence="5" type="ORF">IAD31_03070</name>
</gene>
<reference evidence="5" key="1">
    <citation type="submission" date="2020-10" db="EMBL/GenBank/DDBJ databases">
        <authorList>
            <person name="Gilroy R."/>
        </authorList>
    </citation>
    <scope>NUCLEOTIDE SEQUENCE</scope>
    <source>
        <strain evidence="5">ChiGjej2B2-12916</strain>
    </source>
</reference>
<evidence type="ECO:0000256" key="2">
    <source>
        <dbReference type="ARBA" id="ARBA00023004"/>
    </source>
</evidence>
<dbReference type="SUPFAM" id="SSF53920">
    <property type="entry name" value="Fe-only hydrogenase"/>
    <property type="match status" value="1"/>
</dbReference>
<dbReference type="Gene3D" id="3.30.70.20">
    <property type="match status" value="2"/>
</dbReference>
<dbReference type="Gene3D" id="3.40.950.10">
    <property type="entry name" value="Fe-only Hydrogenase (Larger Subunit), Chain L, domain 3"/>
    <property type="match status" value="2"/>
</dbReference>
<dbReference type="Pfam" id="PF12837">
    <property type="entry name" value="Fer4_6"/>
    <property type="match status" value="1"/>
</dbReference>
<dbReference type="CDD" id="cd10549">
    <property type="entry name" value="MtMvhB_like"/>
    <property type="match status" value="1"/>
</dbReference>
<dbReference type="InterPro" id="IPR050340">
    <property type="entry name" value="Cytosolic_Fe-S_CAF"/>
</dbReference>
<feature type="domain" description="4Fe-4S ferredoxin-type" evidence="4">
    <location>
        <begin position="191"/>
        <end position="220"/>
    </location>
</feature>
<evidence type="ECO:0000313" key="5">
    <source>
        <dbReference type="EMBL" id="HIQ60561.1"/>
    </source>
</evidence>
<accession>A0A9D1CG16</accession>
<dbReference type="AlphaFoldDB" id="A0A9D1CG16"/>
<dbReference type="Pfam" id="PF02906">
    <property type="entry name" value="Fe_hyd_lg_C"/>
    <property type="match status" value="1"/>
</dbReference>
<dbReference type="InterPro" id="IPR004108">
    <property type="entry name" value="Fe_hydrogenase_lsu_C"/>
</dbReference>
<evidence type="ECO:0000256" key="1">
    <source>
        <dbReference type="ARBA" id="ARBA00022723"/>
    </source>
</evidence>
<feature type="domain" description="4Fe-4S ferredoxin-type" evidence="4">
    <location>
        <begin position="112"/>
        <end position="143"/>
    </location>
</feature>
<dbReference type="Gene3D" id="3.40.50.1780">
    <property type="match status" value="1"/>
</dbReference>
<dbReference type="InterPro" id="IPR027631">
    <property type="entry name" value="Mono_FeFe_hydrog"/>
</dbReference>
<dbReference type="Proteomes" id="UP000886879">
    <property type="component" value="Unassembled WGS sequence"/>
</dbReference>
<dbReference type="GO" id="GO:0046872">
    <property type="term" value="F:metal ion binding"/>
    <property type="evidence" value="ECO:0007669"/>
    <property type="project" value="UniProtKB-KW"/>
</dbReference>
<comment type="caution">
    <text evidence="5">The sequence shown here is derived from an EMBL/GenBank/DDBJ whole genome shotgun (WGS) entry which is preliminary data.</text>
</comment>
<name>A0A9D1CG16_9FIRM</name>
<keyword evidence="3" id="KW-0411">Iron-sulfur</keyword>
<protein>
    <submittedName>
        <fullName evidence="5">4Fe-4S dicluster domain-containing protein</fullName>
    </submittedName>
</protein>
<dbReference type="InterPro" id="IPR017900">
    <property type="entry name" value="4Fe4S_Fe_S_CS"/>
</dbReference>
<proteinExistence type="predicted"/>
<sequence length="507" mass="55019">MRGVETRIQEIRHRIFREVARMAYHTEWPVEKRIEELPYKIIPGEVGNYRNDVFLERAIVGERLRLAMGLPCRGAGEHAPLSDNIEAAAKDETYYTPPLINIIKFACNGCAEKRVHVTDGCQGCLAHPCVEVCPKDAITLDRFNGRSVIDQDKCIKCGRCADVCEYKAIIVQERPCAKACGMDAIHTDANGKAEIDYDKCVSCGMCLVNCPFGAIADKSQIFQVIRAIQSGERVYAAVAPAFVGQFGPKVTPGKLRAAMKALGFADVFEVAIGADLCAVQEAEDFVNEVPEKLPFMATSCCPAWSVMAKKLFPQHADSVSMALTPMVLTARLIKQQQPEGKVVFIGPCAAKKLEAMRKSVRSEVDFVLTYEEMSGIFDAKHLDLEAMEEDPNGVNDASTDGRNFAVAGGVAKAVANVIAERYPDREVKIASADGLKECRKLLTLAAAGKYNGYLLEGMACPGGCVAGAGTMQPVKKSQATVGIYAKQAGHTTATGTEHIKELDKLVD</sequence>
<dbReference type="GO" id="GO:0051536">
    <property type="term" value="F:iron-sulfur cluster binding"/>
    <property type="evidence" value="ECO:0007669"/>
    <property type="project" value="UniProtKB-KW"/>
</dbReference>
<reference evidence="5" key="2">
    <citation type="journal article" date="2021" name="PeerJ">
        <title>Extensive microbial diversity within the chicken gut microbiome revealed by metagenomics and culture.</title>
        <authorList>
            <person name="Gilroy R."/>
            <person name="Ravi A."/>
            <person name="Getino M."/>
            <person name="Pursley I."/>
            <person name="Horton D.L."/>
            <person name="Alikhan N.F."/>
            <person name="Baker D."/>
            <person name="Gharbi K."/>
            <person name="Hall N."/>
            <person name="Watson M."/>
            <person name="Adriaenssens E.M."/>
            <person name="Foster-Nyarko E."/>
            <person name="Jarju S."/>
            <person name="Secka A."/>
            <person name="Antonio M."/>
            <person name="Oren A."/>
            <person name="Chaudhuri R.R."/>
            <person name="La Ragione R."/>
            <person name="Hildebrand F."/>
            <person name="Pallen M.J."/>
        </authorList>
    </citation>
    <scope>NUCLEOTIDE SEQUENCE</scope>
    <source>
        <strain evidence="5">ChiGjej2B2-12916</strain>
    </source>
</reference>
<dbReference type="EMBL" id="DVFO01000027">
    <property type="protein sequence ID" value="HIQ60561.1"/>
    <property type="molecule type" value="Genomic_DNA"/>
</dbReference>
<feature type="domain" description="4Fe-4S ferredoxin-type" evidence="4">
    <location>
        <begin position="145"/>
        <end position="174"/>
    </location>
</feature>
<evidence type="ECO:0000313" key="6">
    <source>
        <dbReference type="Proteomes" id="UP000886879"/>
    </source>
</evidence>
<dbReference type="InterPro" id="IPR017896">
    <property type="entry name" value="4Fe4S_Fe-S-bd"/>
</dbReference>
<keyword evidence="2" id="KW-0408">Iron</keyword>
<dbReference type="PANTHER" id="PTHR11615">
    <property type="entry name" value="NITRATE, FORMATE, IRON DEHYDROGENASE"/>
    <property type="match status" value="1"/>
</dbReference>
<dbReference type="Pfam" id="PF12838">
    <property type="entry name" value="Fer4_7"/>
    <property type="match status" value="1"/>
</dbReference>
<organism evidence="5 6">
    <name type="scientific">Candidatus Enterenecus faecium</name>
    <dbReference type="NCBI Taxonomy" id="2840780"/>
    <lineage>
        <taxon>Bacteria</taxon>
        <taxon>Bacillati</taxon>
        <taxon>Bacillota</taxon>
        <taxon>Clostridia</taxon>
        <taxon>Eubacteriales</taxon>
        <taxon>Candidatus Enterenecus</taxon>
    </lineage>
</organism>